<protein>
    <submittedName>
        <fullName evidence="2">Uncharacterized protein</fullName>
    </submittedName>
</protein>
<sequence length="573" mass="65087">MNITYSNTNPRRKLQQMATAGTFYGTRAAENPSKMAASWPGGQTSQANHFTHPQFAECTPNTPARWNESATEHHVRCPSLKVQEVEPADVISRLQAKLQDYVEMLQDERRYSASLEKDLKKLESKAMIEREDPKVHRKARTSQQFKREIADNKRCIDKQAEEIKTQQAQIARLQHDYNTKDIETDALTKDLKKARQSVDFLDGKLRTAETNFQQARVRTQELQRERQQAEQTHIQSMDFAIERIQKLEDEVGDSRRNYEEQRAADTARHASMIEETQLRHAEILSQMEDNHGKVVKDLSSKIASKDSRIASYSSNGNYKPIHDSVFRQTLQSLSQQVKNLTLHVPRTDNITMGTDLDRTGYLGRSAQQKSRGWQNLVISICWDVIIRGFFAFPLGFGSLGSQGEGFQMLVKFYQVFARPDPDDKETNLERAWLFNGILRGVRSNAIREGYIAMFDQNVSCVSNDLTETLERLSGRQLNSQALALIRSLAREFGVLALEMGAQRARVTLESCQYGDMITPGERFMVDTESSSNLQVDVMIQPGLVRTGDGRDDLISETVISKGNVVSLKDELGK</sequence>
<comment type="caution">
    <text evidence="2">The sequence shown here is derived from an EMBL/GenBank/DDBJ whole genome shotgun (WGS) entry which is preliminary data.</text>
</comment>
<dbReference type="Proteomes" id="UP001281614">
    <property type="component" value="Unassembled WGS sequence"/>
</dbReference>
<keyword evidence="3" id="KW-1185">Reference proteome</keyword>
<feature type="coiled-coil region" evidence="1">
    <location>
        <begin position="156"/>
        <end position="264"/>
    </location>
</feature>
<gene>
    <name evidence="2" type="ORF">CKAH01_02934</name>
</gene>
<evidence type="ECO:0000313" key="2">
    <source>
        <dbReference type="EMBL" id="KAK2779586.1"/>
    </source>
</evidence>
<dbReference type="EMBL" id="VYYT01000002">
    <property type="protein sequence ID" value="KAK2779586.1"/>
    <property type="molecule type" value="Genomic_DNA"/>
</dbReference>
<dbReference type="AlphaFoldDB" id="A0AAE0DDW5"/>
<evidence type="ECO:0000256" key="1">
    <source>
        <dbReference type="SAM" id="Coils"/>
    </source>
</evidence>
<reference evidence="2" key="1">
    <citation type="submission" date="2023-02" db="EMBL/GenBank/DDBJ databases">
        <title>Colletotrichum kahawae CIFC_Que2 genome sequencing and assembly.</title>
        <authorList>
            <person name="Baroncelli R."/>
        </authorList>
    </citation>
    <scope>NUCLEOTIDE SEQUENCE</scope>
    <source>
        <strain evidence="2">CIFC_Que2</strain>
    </source>
</reference>
<organism evidence="2 3">
    <name type="scientific">Colletotrichum kahawae</name>
    <name type="common">Coffee berry disease fungus</name>
    <dbReference type="NCBI Taxonomy" id="34407"/>
    <lineage>
        <taxon>Eukaryota</taxon>
        <taxon>Fungi</taxon>
        <taxon>Dikarya</taxon>
        <taxon>Ascomycota</taxon>
        <taxon>Pezizomycotina</taxon>
        <taxon>Sordariomycetes</taxon>
        <taxon>Hypocreomycetidae</taxon>
        <taxon>Glomerellales</taxon>
        <taxon>Glomerellaceae</taxon>
        <taxon>Colletotrichum</taxon>
        <taxon>Colletotrichum gloeosporioides species complex</taxon>
    </lineage>
</organism>
<accession>A0AAE0DDW5</accession>
<keyword evidence="1" id="KW-0175">Coiled coil</keyword>
<feature type="coiled-coil region" evidence="1">
    <location>
        <begin position="105"/>
        <end position="132"/>
    </location>
</feature>
<name>A0AAE0DDW5_COLKA</name>
<proteinExistence type="predicted"/>
<evidence type="ECO:0000313" key="3">
    <source>
        <dbReference type="Proteomes" id="UP001281614"/>
    </source>
</evidence>